<gene>
    <name evidence="2" type="primary">Acey_s0005.g2609</name>
    <name evidence="2" type="ORF">Y032_0005g2609</name>
</gene>
<organism evidence="2 3">
    <name type="scientific">Ancylostoma ceylanicum</name>
    <dbReference type="NCBI Taxonomy" id="53326"/>
    <lineage>
        <taxon>Eukaryota</taxon>
        <taxon>Metazoa</taxon>
        <taxon>Ecdysozoa</taxon>
        <taxon>Nematoda</taxon>
        <taxon>Chromadorea</taxon>
        <taxon>Rhabditida</taxon>
        <taxon>Rhabditina</taxon>
        <taxon>Rhabditomorpha</taxon>
        <taxon>Strongyloidea</taxon>
        <taxon>Ancylostomatidae</taxon>
        <taxon>Ancylostomatinae</taxon>
        <taxon>Ancylostoma</taxon>
    </lineage>
</organism>
<keyword evidence="3" id="KW-1185">Reference proteome</keyword>
<dbReference type="Proteomes" id="UP000024635">
    <property type="component" value="Unassembled WGS sequence"/>
</dbReference>
<protein>
    <recommendedName>
        <fullName evidence="1">Reverse transcriptase domain-containing protein</fullName>
    </recommendedName>
</protein>
<feature type="domain" description="Reverse transcriptase" evidence="1">
    <location>
        <begin position="156"/>
        <end position="277"/>
    </location>
</feature>
<comment type="caution">
    <text evidence="2">The sequence shown here is derived from an EMBL/GenBank/DDBJ whole genome shotgun (WGS) entry which is preliminary data.</text>
</comment>
<dbReference type="PANTHER" id="PTHR47331">
    <property type="entry name" value="PHD-TYPE DOMAIN-CONTAINING PROTEIN"/>
    <property type="match status" value="1"/>
</dbReference>
<reference evidence="3" key="1">
    <citation type="journal article" date="2015" name="Nat. Genet.">
        <title>The genome and transcriptome of the zoonotic hookworm Ancylostoma ceylanicum identify infection-specific gene families.</title>
        <authorList>
            <person name="Schwarz E.M."/>
            <person name="Hu Y."/>
            <person name="Antoshechkin I."/>
            <person name="Miller M.M."/>
            <person name="Sternberg P.W."/>
            <person name="Aroian R.V."/>
        </authorList>
    </citation>
    <scope>NUCLEOTIDE SEQUENCE</scope>
    <source>
        <strain evidence="3">HY135</strain>
    </source>
</reference>
<evidence type="ECO:0000313" key="2">
    <source>
        <dbReference type="EMBL" id="EYC30362.1"/>
    </source>
</evidence>
<dbReference type="InterPro" id="IPR008042">
    <property type="entry name" value="Retrotrans_Pao"/>
</dbReference>
<dbReference type="SUPFAM" id="SSF56672">
    <property type="entry name" value="DNA/RNA polymerases"/>
    <property type="match status" value="1"/>
</dbReference>
<dbReference type="STRING" id="53326.A0A016VTH5"/>
<dbReference type="InterPro" id="IPR043502">
    <property type="entry name" value="DNA/RNA_pol_sf"/>
</dbReference>
<evidence type="ECO:0000313" key="3">
    <source>
        <dbReference type="Proteomes" id="UP000024635"/>
    </source>
</evidence>
<sequence length="442" mass="50790">MNDSEKEEKAKTDRQVWERFNPSIEKREDGYYVCLPWKNVNVSLPNNRAIAQRGLVSVWNSLQKDKNQLERYNEVFKAQLRQHILEEVPNDSTTQVSRAHYIPHQAVLTPHKTTTKFRVVYDASAHYKGCPSLNDILHRGPVILPQLFGVLLRFRTGEIAVTSDVEKAFLQVRFHEDDRDYTRCLWLHNHKLPPTSSNIQVLRFTRVTFGLITSPFLLAETIHFHLNQYEEDAKLIADIKENLYVDNLILTADTVDDTLHIYRRTKQVFNDLNMNLREFASNNAQVMSQITQKDKSLEKLLKVLGITWNPTTDHLQIACRPKLLENITKRSVASTLASIYDPLGWMLPLLHGAKAFLRSLWKEGYDWDTPISQVHKDSWKRICSDMDGFTKTLPRCLCAKNTSSILIAFADASTETIATSVYLRTGTTTNIIIARGKLPSII</sequence>
<dbReference type="InterPro" id="IPR000477">
    <property type="entry name" value="RT_dom"/>
</dbReference>
<dbReference type="AlphaFoldDB" id="A0A016VTH5"/>
<dbReference type="Pfam" id="PF05380">
    <property type="entry name" value="Peptidase_A17"/>
    <property type="match status" value="1"/>
</dbReference>
<dbReference type="PANTHER" id="PTHR47331:SF1">
    <property type="entry name" value="GAG-LIKE PROTEIN"/>
    <property type="match status" value="1"/>
</dbReference>
<dbReference type="InterPro" id="IPR043128">
    <property type="entry name" value="Rev_trsase/Diguanyl_cyclase"/>
</dbReference>
<dbReference type="EMBL" id="JARK01001341">
    <property type="protein sequence ID" value="EYC30362.1"/>
    <property type="molecule type" value="Genomic_DNA"/>
</dbReference>
<dbReference type="Pfam" id="PF00078">
    <property type="entry name" value="RVT_1"/>
    <property type="match status" value="1"/>
</dbReference>
<proteinExistence type="predicted"/>
<dbReference type="OrthoDB" id="5920525at2759"/>
<accession>A0A016VTH5</accession>
<name>A0A016VTH5_9BILA</name>
<evidence type="ECO:0000259" key="1">
    <source>
        <dbReference type="Pfam" id="PF00078"/>
    </source>
</evidence>
<dbReference type="CDD" id="cd01644">
    <property type="entry name" value="RT_pepA17"/>
    <property type="match status" value="1"/>
</dbReference>
<dbReference type="Gene3D" id="3.10.10.10">
    <property type="entry name" value="HIV Type 1 Reverse Transcriptase, subunit A, domain 1"/>
    <property type="match status" value="1"/>
</dbReference>
<dbReference type="Gene3D" id="3.30.70.270">
    <property type="match status" value="1"/>
</dbReference>